<dbReference type="SUPFAM" id="SSF51215">
    <property type="entry name" value="Regulatory protein AraC"/>
    <property type="match status" value="1"/>
</dbReference>
<dbReference type="Proteomes" id="UP000239197">
    <property type="component" value="Plasmid unnamed1"/>
</dbReference>
<sequence>MDKLRVEAYFSSVDEKLSVYSSDPEDNNSEHCHDFDELVIVDSGHGLHVINGKPVFIQEGDVFFVRDNDYHFYDELGTLKLINILINPRTEFSYLTNTERLLSPFSASEGSGYGWLLPEVKNHCRGLVEQMFTPAHDPDQNLRPVQQEGLFFQLILSLVNQRETGDRNHTQYKLHRMLGYLQEHCFTEINWVDVADEFSLTQRTLFRRIKETTGMTPENYLKRLRLVSARVKIKNTETSITDIAFMCGFSNSNHFTTSYKQVFGITPSQERKKA</sequence>
<evidence type="ECO:0000259" key="6">
    <source>
        <dbReference type="PROSITE" id="PS01124"/>
    </source>
</evidence>
<dbReference type="GO" id="GO:0003700">
    <property type="term" value="F:DNA-binding transcription factor activity"/>
    <property type="evidence" value="ECO:0007669"/>
    <property type="project" value="InterPro"/>
</dbReference>
<evidence type="ECO:0000256" key="3">
    <source>
        <dbReference type="ARBA" id="ARBA00023159"/>
    </source>
</evidence>
<dbReference type="SUPFAM" id="SSF46689">
    <property type="entry name" value="Homeodomain-like"/>
    <property type="match status" value="2"/>
</dbReference>
<dbReference type="PROSITE" id="PS01124">
    <property type="entry name" value="HTH_ARAC_FAMILY_2"/>
    <property type="match status" value="1"/>
</dbReference>
<dbReference type="PANTHER" id="PTHR43280:SF28">
    <property type="entry name" value="HTH-TYPE TRANSCRIPTIONAL ACTIVATOR RHAS"/>
    <property type="match status" value="1"/>
</dbReference>
<dbReference type="InterPro" id="IPR014710">
    <property type="entry name" value="RmlC-like_jellyroll"/>
</dbReference>
<feature type="domain" description="HTH araC/xylS-type" evidence="6">
    <location>
        <begin position="175"/>
        <end position="273"/>
    </location>
</feature>
<gene>
    <name evidence="7" type="ORF">BV494_22160</name>
</gene>
<dbReference type="InterPro" id="IPR018062">
    <property type="entry name" value="HTH_AraC-typ_CS"/>
</dbReference>
<dbReference type="InterPro" id="IPR003313">
    <property type="entry name" value="AraC-bd"/>
</dbReference>
<dbReference type="Gene3D" id="2.60.120.10">
    <property type="entry name" value="Jelly Rolls"/>
    <property type="match status" value="1"/>
</dbReference>
<evidence type="ECO:0000313" key="7">
    <source>
        <dbReference type="EMBL" id="AVF37631.1"/>
    </source>
</evidence>
<dbReference type="KEGG" id="rox:BV494_22160"/>
<geneLocation type="plasmid" evidence="7 8">
    <name>unnamed1</name>
</geneLocation>
<keyword evidence="7" id="KW-0614">Plasmid</keyword>
<dbReference type="SMART" id="SM00342">
    <property type="entry name" value="HTH_ARAC"/>
    <property type="match status" value="1"/>
</dbReference>
<organism evidence="7 8">
    <name type="scientific">Rahnella sikkimica</name>
    <dbReference type="NCBI Taxonomy" id="1805933"/>
    <lineage>
        <taxon>Bacteria</taxon>
        <taxon>Pseudomonadati</taxon>
        <taxon>Pseudomonadota</taxon>
        <taxon>Gammaproteobacteria</taxon>
        <taxon>Enterobacterales</taxon>
        <taxon>Yersiniaceae</taxon>
        <taxon>Rahnella</taxon>
    </lineage>
</organism>
<evidence type="ECO:0000256" key="1">
    <source>
        <dbReference type="ARBA" id="ARBA00023015"/>
    </source>
</evidence>
<keyword evidence="1" id="KW-0805">Transcription regulation</keyword>
<accession>A0A2L1UXL6</accession>
<dbReference type="PANTHER" id="PTHR43280">
    <property type="entry name" value="ARAC-FAMILY TRANSCRIPTIONAL REGULATOR"/>
    <property type="match status" value="1"/>
</dbReference>
<dbReference type="PROSITE" id="PS00041">
    <property type="entry name" value="HTH_ARAC_FAMILY_1"/>
    <property type="match status" value="1"/>
</dbReference>
<evidence type="ECO:0000313" key="8">
    <source>
        <dbReference type="Proteomes" id="UP000239197"/>
    </source>
</evidence>
<evidence type="ECO:0000256" key="4">
    <source>
        <dbReference type="ARBA" id="ARBA00023163"/>
    </source>
</evidence>
<protein>
    <recommendedName>
        <fullName evidence="5">Arabinose operon regulatory protein</fullName>
    </recommendedName>
</protein>
<proteinExistence type="predicted"/>
<dbReference type="InterPro" id="IPR020449">
    <property type="entry name" value="Tscrpt_reg_AraC-type_HTH"/>
</dbReference>
<keyword evidence="3" id="KW-0010">Activator</keyword>
<name>A0A2L1UXL6_9GAMM</name>
<dbReference type="InterPro" id="IPR009057">
    <property type="entry name" value="Homeodomain-like_sf"/>
</dbReference>
<dbReference type="Pfam" id="PF12833">
    <property type="entry name" value="HTH_18"/>
    <property type="match status" value="1"/>
</dbReference>
<dbReference type="EMBL" id="CP019063">
    <property type="protein sequence ID" value="AVF37631.1"/>
    <property type="molecule type" value="Genomic_DNA"/>
</dbReference>
<dbReference type="Gene3D" id="1.10.10.60">
    <property type="entry name" value="Homeodomain-like"/>
    <property type="match status" value="1"/>
</dbReference>
<dbReference type="RefSeq" id="WP_104924971.1">
    <property type="nucleotide sequence ID" value="NZ_CP019063.1"/>
</dbReference>
<keyword evidence="8" id="KW-1185">Reference proteome</keyword>
<dbReference type="OrthoDB" id="2547276at2"/>
<dbReference type="GO" id="GO:0043565">
    <property type="term" value="F:sequence-specific DNA binding"/>
    <property type="evidence" value="ECO:0007669"/>
    <property type="project" value="InterPro"/>
</dbReference>
<dbReference type="InterPro" id="IPR037923">
    <property type="entry name" value="HTH-like"/>
</dbReference>
<reference evidence="8" key="1">
    <citation type="submission" date="2017-01" db="EMBL/GenBank/DDBJ databases">
        <title>Genome sequence of Rouxiella sp. ERMR1:05.</title>
        <authorList>
            <person name="Kumar R."/>
            <person name="Singh D."/>
            <person name="Kumar S."/>
        </authorList>
    </citation>
    <scope>NUCLEOTIDE SEQUENCE [LARGE SCALE GENOMIC DNA]</scope>
    <source>
        <strain evidence="8">ERMR1:05</strain>
        <plasmid evidence="8">unnamed1</plasmid>
    </source>
</reference>
<dbReference type="InterPro" id="IPR018060">
    <property type="entry name" value="HTH_AraC"/>
</dbReference>
<dbReference type="Pfam" id="PF02311">
    <property type="entry name" value="AraC_binding"/>
    <property type="match status" value="1"/>
</dbReference>
<dbReference type="PRINTS" id="PR00032">
    <property type="entry name" value="HTHARAC"/>
</dbReference>
<dbReference type="AlphaFoldDB" id="A0A2L1UXL6"/>
<keyword evidence="2" id="KW-0238">DNA-binding</keyword>
<evidence type="ECO:0000256" key="2">
    <source>
        <dbReference type="ARBA" id="ARBA00023125"/>
    </source>
</evidence>
<evidence type="ECO:0000256" key="5">
    <source>
        <dbReference type="ARBA" id="ARBA00044978"/>
    </source>
</evidence>
<keyword evidence="4" id="KW-0804">Transcription</keyword>